<sequence>MAEENNVNPNGIPEQQPSAPETPAPDQASAAAPQSETQPVSADQYTAPEPPAPGQTNQYAAPQQPTPGQYAAPQQPTQAMPNAYQAQPGQQPPMGYGYQGGYGTPQPPTSAPVGPGSGKALGALICGICSIVFSGTVIISIILGIVAIVLASQYVKSFGKDGKATGGKVCGVIGIVFSILMLIIYIFSGILVAAAINEYGSSSGPSYSYSYDSGSFSSNDSSTATPTDADEQAAIAAASAVLDELKNPTDADINEMAAGLDEGFASSSGLESLSDIGVDPKEFSQWLLSDLTYEIDDAFVYSDGTGTVYADVTTKDYYEFMSIFSDNVDAFVASDEIANIADEAAANAKIGELLKDAMAQTGTTESFVSIEVVKSGSTWVVDSDSLEDLAQSIFGIYY</sequence>
<keyword evidence="4" id="KW-1185">Reference proteome</keyword>
<evidence type="ECO:0000313" key="3">
    <source>
        <dbReference type="EMBL" id="MEQ3361455.1"/>
    </source>
</evidence>
<evidence type="ECO:0000256" key="1">
    <source>
        <dbReference type="SAM" id="MobiDB-lite"/>
    </source>
</evidence>
<evidence type="ECO:0000256" key="2">
    <source>
        <dbReference type="SAM" id="Phobius"/>
    </source>
</evidence>
<organism evidence="3 4">
    <name type="scientific">Raoultibacter massiliensis</name>
    <dbReference type="NCBI Taxonomy" id="1852371"/>
    <lineage>
        <taxon>Bacteria</taxon>
        <taxon>Bacillati</taxon>
        <taxon>Actinomycetota</taxon>
        <taxon>Coriobacteriia</taxon>
        <taxon>Eggerthellales</taxon>
        <taxon>Eggerthellaceae</taxon>
        <taxon>Raoultibacter</taxon>
    </lineage>
</organism>
<keyword evidence="2" id="KW-1133">Transmembrane helix</keyword>
<feature type="compositionally biased region" description="Low complexity" evidence="1">
    <location>
        <begin position="84"/>
        <end position="96"/>
    </location>
</feature>
<dbReference type="Proteomes" id="UP001487305">
    <property type="component" value="Unassembled WGS sequence"/>
</dbReference>
<feature type="compositionally biased region" description="Polar residues" evidence="1">
    <location>
        <begin position="1"/>
        <end position="19"/>
    </location>
</feature>
<keyword evidence="2" id="KW-0472">Membrane</keyword>
<feature type="region of interest" description="Disordered" evidence="1">
    <location>
        <begin position="1"/>
        <end position="114"/>
    </location>
</feature>
<feature type="compositionally biased region" description="Low complexity" evidence="1">
    <location>
        <begin position="24"/>
        <end position="35"/>
    </location>
</feature>
<name>A0ABV1J8P8_9ACTN</name>
<gene>
    <name evidence="3" type="ORF">AAA083_00535</name>
</gene>
<dbReference type="EMBL" id="JBBNOP010000001">
    <property type="protein sequence ID" value="MEQ3361455.1"/>
    <property type="molecule type" value="Genomic_DNA"/>
</dbReference>
<evidence type="ECO:0000313" key="4">
    <source>
        <dbReference type="Proteomes" id="UP001487305"/>
    </source>
</evidence>
<reference evidence="3 4" key="1">
    <citation type="submission" date="2024-04" db="EMBL/GenBank/DDBJ databases">
        <title>Human intestinal bacterial collection.</title>
        <authorList>
            <person name="Pauvert C."/>
            <person name="Hitch T.C.A."/>
            <person name="Clavel T."/>
        </authorList>
    </citation>
    <scope>NUCLEOTIDE SEQUENCE [LARGE SCALE GENOMIC DNA]</scope>
    <source>
        <strain evidence="3 4">CLA-KB-H42</strain>
    </source>
</reference>
<keyword evidence="2" id="KW-0812">Transmembrane</keyword>
<dbReference type="RefSeq" id="WP_349227014.1">
    <property type="nucleotide sequence ID" value="NZ_JBBNOP010000001.1"/>
</dbReference>
<feature type="compositionally biased region" description="Polar residues" evidence="1">
    <location>
        <begin position="54"/>
        <end position="80"/>
    </location>
</feature>
<comment type="caution">
    <text evidence="3">The sequence shown here is derived from an EMBL/GenBank/DDBJ whole genome shotgun (WGS) entry which is preliminary data.</text>
</comment>
<protein>
    <submittedName>
        <fullName evidence="3">DUF4190 domain-containing protein</fullName>
    </submittedName>
</protein>
<feature type="transmembrane region" description="Helical" evidence="2">
    <location>
        <begin position="172"/>
        <end position="196"/>
    </location>
</feature>
<proteinExistence type="predicted"/>
<feature type="transmembrane region" description="Helical" evidence="2">
    <location>
        <begin position="120"/>
        <end position="151"/>
    </location>
</feature>
<accession>A0ABV1J8P8</accession>